<evidence type="ECO:0000313" key="2">
    <source>
        <dbReference type="Proteomes" id="UP000608530"/>
    </source>
</evidence>
<sequence length="135" mass="15070">MSEFDAVRSLLADQPMLSGRVKDTAVTDRGEVVRDNYVVLFGAGPDELDDARYGSIPRPESDAEFEFPGRAVGTDPEAVRLILHAVRQVVGRKPLVAGRRCDPVVVDFDSVKVDNSVSPPLYFSDFWVRFWSRRA</sequence>
<dbReference type="AlphaFoldDB" id="A0A934UTZ7"/>
<dbReference type="EMBL" id="JAEHOH010000006">
    <property type="protein sequence ID" value="MBK0418280.1"/>
    <property type="molecule type" value="Genomic_DNA"/>
</dbReference>
<keyword evidence="2" id="KW-1185">Reference proteome</keyword>
<proteinExistence type="predicted"/>
<dbReference type="RefSeq" id="WP_200114309.1">
    <property type="nucleotide sequence ID" value="NZ_JAEHOH010000006.1"/>
</dbReference>
<dbReference type="Proteomes" id="UP000608530">
    <property type="component" value="Unassembled WGS sequence"/>
</dbReference>
<name>A0A934UTZ7_9MICO</name>
<organism evidence="1 2">
    <name type="scientific">Leucobacter chromiisoli</name>
    <dbReference type="NCBI Taxonomy" id="2796471"/>
    <lineage>
        <taxon>Bacteria</taxon>
        <taxon>Bacillati</taxon>
        <taxon>Actinomycetota</taxon>
        <taxon>Actinomycetes</taxon>
        <taxon>Micrococcales</taxon>
        <taxon>Microbacteriaceae</taxon>
        <taxon>Leucobacter</taxon>
    </lineage>
</organism>
<gene>
    <name evidence="1" type="ORF">JD276_04445</name>
</gene>
<comment type="caution">
    <text evidence="1">The sequence shown here is derived from an EMBL/GenBank/DDBJ whole genome shotgun (WGS) entry which is preliminary data.</text>
</comment>
<accession>A0A934UTZ7</accession>
<reference evidence="1" key="1">
    <citation type="submission" date="2020-12" db="EMBL/GenBank/DDBJ databases">
        <title>Leucobacter sp. CAS1, isolated from Chromium sludge.</title>
        <authorList>
            <person name="Xu Z."/>
        </authorList>
    </citation>
    <scope>NUCLEOTIDE SEQUENCE</scope>
    <source>
        <strain evidence="1">CSA1</strain>
    </source>
</reference>
<protein>
    <recommendedName>
        <fullName evidence="3">Tail terminator</fullName>
    </recommendedName>
</protein>
<evidence type="ECO:0008006" key="3">
    <source>
        <dbReference type="Google" id="ProtNLM"/>
    </source>
</evidence>
<evidence type="ECO:0000313" key="1">
    <source>
        <dbReference type="EMBL" id="MBK0418280.1"/>
    </source>
</evidence>